<accession>A0AAD5Y2H2</accession>
<keyword evidence="3" id="KW-1185">Reference proteome</keyword>
<organism evidence="2 3">
    <name type="scientific">Boothiomyces macroporosus</name>
    <dbReference type="NCBI Taxonomy" id="261099"/>
    <lineage>
        <taxon>Eukaryota</taxon>
        <taxon>Fungi</taxon>
        <taxon>Fungi incertae sedis</taxon>
        <taxon>Chytridiomycota</taxon>
        <taxon>Chytridiomycota incertae sedis</taxon>
        <taxon>Chytridiomycetes</taxon>
        <taxon>Rhizophydiales</taxon>
        <taxon>Terramycetaceae</taxon>
        <taxon>Boothiomyces</taxon>
    </lineage>
</organism>
<dbReference type="AlphaFoldDB" id="A0AAD5Y2H2"/>
<evidence type="ECO:0000259" key="1">
    <source>
        <dbReference type="Pfam" id="PF13679"/>
    </source>
</evidence>
<reference evidence="2" key="1">
    <citation type="submission" date="2020-05" db="EMBL/GenBank/DDBJ databases">
        <title>Phylogenomic resolution of chytrid fungi.</title>
        <authorList>
            <person name="Stajich J.E."/>
            <person name="Amses K."/>
            <person name="Simmons R."/>
            <person name="Seto K."/>
            <person name="Myers J."/>
            <person name="Bonds A."/>
            <person name="Quandt C.A."/>
            <person name="Barry K."/>
            <person name="Liu P."/>
            <person name="Grigoriev I."/>
            <person name="Longcore J.E."/>
            <person name="James T.Y."/>
        </authorList>
    </citation>
    <scope>NUCLEOTIDE SEQUENCE</scope>
    <source>
        <strain evidence="2">PLAUS21</strain>
    </source>
</reference>
<dbReference type="Gene3D" id="3.40.50.150">
    <property type="entry name" value="Vaccinia Virus protein VP39"/>
    <property type="match status" value="1"/>
</dbReference>
<dbReference type="InterPro" id="IPR029063">
    <property type="entry name" value="SAM-dependent_MTases_sf"/>
</dbReference>
<name>A0AAD5Y2H2_9FUNG</name>
<comment type="caution">
    <text evidence="2">The sequence shown here is derived from an EMBL/GenBank/DDBJ whole genome shotgun (WGS) entry which is preliminary data.</text>
</comment>
<dbReference type="PANTHER" id="PTHR12496:SF0">
    <property type="entry name" value="METHYLTRANSFERASE DOMAIN-CONTAINING PROTEIN"/>
    <property type="match status" value="1"/>
</dbReference>
<feature type="domain" description="Methyltransferase" evidence="1">
    <location>
        <begin position="97"/>
        <end position="226"/>
    </location>
</feature>
<evidence type="ECO:0000313" key="2">
    <source>
        <dbReference type="EMBL" id="KAJ3251228.1"/>
    </source>
</evidence>
<evidence type="ECO:0000313" key="3">
    <source>
        <dbReference type="Proteomes" id="UP001210925"/>
    </source>
</evidence>
<dbReference type="EMBL" id="JADGKB010000193">
    <property type="protein sequence ID" value="KAJ3251228.1"/>
    <property type="molecule type" value="Genomic_DNA"/>
</dbReference>
<protein>
    <submittedName>
        <fullName evidence="2">Ribosomal RNA adenine dimethylase domain-containing protein 1</fullName>
    </submittedName>
</protein>
<dbReference type="InterPro" id="IPR025714">
    <property type="entry name" value="Methyltranfer_dom"/>
</dbReference>
<dbReference type="Pfam" id="PF13679">
    <property type="entry name" value="Methyltransf_32"/>
    <property type="match status" value="1"/>
</dbReference>
<dbReference type="InterPro" id="IPR052220">
    <property type="entry name" value="METTL25"/>
</dbReference>
<dbReference type="SUPFAM" id="SSF53335">
    <property type="entry name" value="S-adenosyl-L-methionine-dependent methyltransferases"/>
    <property type="match status" value="1"/>
</dbReference>
<gene>
    <name evidence="2" type="primary">RRNAD1</name>
    <name evidence="2" type="ORF">HK103_002574</name>
</gene>
<sequence length="374" mass="42659">MNLINFYNKHKFISQGHYFDIYQQAFTEYPTDWIEFITSSSDEIVDDFASALLNNTISDSFPQSLKEWIKDTKSMYLDKQPKNIKELDINVKFVKHKKMHEIKRLGALVLDTMKSLNVDYIVDIGAGVGHLTNVLSEHYPVIAIECNKELSNQIKKNDNVIIVDKYIDKTNLISILDDIKPTGTFLLTGLHSCGDLSSAITLDAFKNCDRVKAVITVGCCFQLISEFPKSNHFKDSIQLTKAQLNSACHVYSDFNIPRLNAYWKSLGYRARLNEMLNLDLGTKLRFPSNVTFEQYVDIANKQLGTNAMPTDGEKYLKMIAFISLLRSVFSPVLEKIIQLDRLLYLQQDGYEAKLVALFDPILSPRNMVLIALKT</sequence>
<proteinExistence type="predicted"/>
<dbReference type="Proteomes" id="UP001210925">
    <property type="component" value="Unassembled WGS sequence"/>
</dbReference>
<dbReference type="PANTHER" id="PTHR12496">
    <property type="entry name" value="CGI-41 METHYLTRANSFERASE"/>
    <property type="match status" value="1"/>
</dbReference>